<evidence type="ECO:0000256" key="3">
    <source>
        <dbReference type="ARBA" id="ARBA00022741"/>
    </source>
</evidence>
<protein>
    <submittedName>
        <fullName evidence="8">Kelch repeat protein</fullName>
    </submittedName>
</protein>
<feature type="region of interest" description="Disordered" evidence="5">
    <location>
        <begin position="495"/>
        <end position="522"/>
    </location>
</feature>
<keyword evidence="2" id="KW-0677">Repeat</keyword>
<dbReference type="Proteomes" id="UP000830671">
    <property type="component" value="Chromosome 2"/>
</dbReference>
<dbReference type="InterPro" id="IPR011043">
    <property type="entry name" value="Gal_Oxase/kelch_b-propeller"/>
</dbReference>
<reference evidence="8" key="1">
    <citation type="journal article" date="2021" name="Mol. Plant Microbe Interact.">
        <title>Complete Genome Sequence of the Plant-Pathogenic Fungus Colletotrichum lupini.</title>
        <authorList>
            <person name="Baroncelli R."/>
            <person name="Pensec F."/>
            <person name="Da Lio D."/>
            <person name="Boufleur T."/>
            <person name="Vicente I."/>
            <person name="Sarrocco S."/>
            <person name="Picot A."/>
            <person name="Baraldi E."/>
            <person name="Sukno S."/>
            <person name="Thon M."/>
            <person name="Le Floch G."/>
        </authorList>
    </citation>
    <scope>NUCLEOTIDE SEQUENCE</scope>
    <source>
        <strain evidence="8">IMI 504893</strain>
    </source>
</reference>
<dbReference type="NCBIfam" id="TIGR01167">
    <property type="entry name" value="LPXTG_anchor"/>
    <property type="match status" value="1"/>
</dbReference>
<dbReference type="SUPFAM" id="SSF50965">
    <property type="entry name" value="Galactose oxidase, central domain"/>
    <property type="match status" value="1"/>
</dbReference>
<keyword evidence="6" id="KW-0812">Transmembrane</keyword>
<evidence type="ECO:0000313" key="8">
    <source>
        <dbReference type="EMBL" id="UQC78645.1"/>
    </source>
</evidence>
<dbReference type="InterPro" id="IPR049328">
    <property type="entry name" value="TM_ErbB1"/>
</dbReference>
<evidence type="ECO:0000256" key="6">
    <source>
        <dbReference type="SAM" id="Phobius"/>
    </source>
</evidence>
<dbReference type="GeneID" id="73338148"/>
<feature type="compositionally biased region" description="Polar residues" evidence="5">
    <location>
        <begin position="589"/>
        <end position="599"/>
    </location>
</feature>
<organism evidence="8 9">
    <name type="scientific">Colletotrichum lupini</name>
    <dbReference type="NCBI Taxonomy" id="145971"/>
    <lineage>
        <taxon>Eukaryota</taxon>
        <taxon>Fungi</taxon>
        <taxon>Dikarya</taxon>
        <taxon>Ascomycota</taxon>
        <taxon>Pezizomycotina</taxon>
        <taxon>Sordariomycetes</taxon>
        <taxon>Hypocreomycetidae</taxon>
        <taxon>Glomerellales</taxon>
        <taxon>Glomerellaceae</taxon>
        <taxon>Colletotrichum</taxon>
        <taxon>Colletotrichum acutatum species complex</taxon>
    </lineage>
</organism>
<keyword evidence="9" id="KW-1185">Reference proteome</keyword>
<feature type="domain" description="Epidermal growth factor receptor-like transmembrane-juxtamembrane segment" evidence="7">
    <location>
        <begin position="526"/>
        <end position="555"/>
    </location>
</feature>
<sequence>MTAMLPAVPRAATFITRRSLRASTKLRSGESIAGQHRGSSRRSHFTANSSTIPIMVLRSWLAAFLAVGQLSSICSAQVDVPSVNNFRRRVFARASVIGNWVYYDGGEVSQVISGLSPQSQWRPSNPTNTTLSIDLTKSWTPEDVEIKETSKSAPKMMRQAIFTDNSSDSFYIWGGFTSYGAKIPDAKLWHFTPDGSGGGQWGTVLPHGNTAFTALTRSQGGAFVSTKDSGFYFGGFSDSGSDPNPNGPVPGFLQFNYTATDTAWTNNSDSVPYSDYGTLVGATAHYAPYGPNGLIMIFGGGSHVIGTGQSVDNVGYLSFSTIYFMDPVTKVWYTQQTSGNAPGPRMWHCTVGAQGPNNTYEIFMYGGSNIANKETFDEVYILSLPGFVWQKANYTSAAPRDTQSCVVAGQRQMITFGGVNRMANNANSTLFFNEEDSFRQGVGVFDLTALSWKDTYEPTAAAYDSPDVVKAWYNEGNLASVQYGSGVEALMNYGKSGSGSSSGSGSGSGSGSSTSSDSKSSNTGAIAGGVVGGVAGVALIGLAAFFLMRRRKHKKVPTEETGPNAVEAPGSAAYYDNNNNNNNNNNHNAGMQQHQQTAYSPGPAPSMTTAPSELQGEYRDHSPFSGSDVPPKMMQPPEMDAGEPRHYYAAELDGTEARK</sequence>
<dbReference type="KEGG" id="clup:CLUP02_04122"/>
<evidence type="ECO:0000256" key="5">
    <source>
        <dbReference type="SAM" id="MobiDB-lite"/>
    </source>
</evidence>
<evidence type="ECO:0000256" key="1">
    <source>
        <dbReference type="ARBA" id="ARBA00022553"/>
    </source>
</evidence>
<dbReference type="Pfam" id="PF24681">
    <property type="entry name" value="Kelch_KLHDC2_KLHL20_DRC7"/>
    <property type="match status" value="1"/>
</dbReference>
<evidence type="ECO:0000259" key="7">
    <source>
        <dbReference type="Pfam" id="PF21314"/>
    </source>
</evidence>
<dbReference type="Gene3D" id="1.20.5.510">
    <property type="entry name" value="Single helix bin"/>
    <property type="match status" value="1"/>
</dbReference>
<keyword evidence="6" id="KW-0472">Membrane</keyword>
<dbReference type="GO" id="GO:0005524">
    <property type="term" value="F:ATP binding"/>
    <property type="evidence" value="ECO:0007669"/>
    <property type="project" value="UniProtKB-KW"/>
</dbReference>
<dbReference type="PANTHER" id="PTHR47435:SF4">
    <property type="entry name" value="KELCH REPEAT PROTEIN (AFU_ORTHOLOGUE AFUA_5G12780)"/>
    <property type="match status" value="1"/>
</dbReference>
<keyword evidence="4" id="KW-0067">ATP-binding</keyword>
<feature type="compositionally biased region" description="Low complexity" evidence="5">
    <location>
        <begin position="511"/>
        <end position="522"/>
    </location>
</feature>
<feature type="region of interest" description="Disordered" evidence="5">
    <location>
        <begin position="579"/>
        <end position="659"/>
    </location>
</feature>
<dbReference type="EMBL" id="CP019474">
    <property type="protein sequence ID" value="UQC78645.1"/>
    <property type="molecule type" value="Genomic_DNA"/>
</dbReference>
<feature type="compositionally biased region" description="Low complexity" evidence="5">
    <location>
        <begin position="579"/>
        <end position="588"/>
    </location>
</feature>
<keyword evidence="3" id="KW-0547">Nucleotide-binding</keyword>
<feature type="compositionally biased region" description="Gly residues" evidence="5">
    <location>
        <begin position="496"/>
        <end position="510"/>
    </location>
</feature>
<name>A0A9Q8SK55_9PEZI</name>
<feature type="transmembrane region" description="Helical" evidence="6">
    <location>
        <begin position="525"/>
        <end position="547"/>
    </location>
</feature>
<dbReference type="PANTHER" id="PTHR47435">
    <property type="entry name" value="KELCH REPEAT PROTEIN (AFU_ORTHOLOGUE AFUA_5G12780)"/>
    <property type="match status" value="1"/>
</dbReference>
<dbReference type="Pfam" id="PF21314">
    <property type="entry name" value="TM_ErbB1"/>
    <property type="match status" value="1"/>
</dbReference>
<gene>
    <name evidence="8" type="ORF">CLUP02_04122</name>
</gene>
<dbReference type="AlphaFoldDB" id="A0A9Q8SK55"/>
<dbReference type="RefSeq" id="XP_049140281.1">
    <property type="nucleotide sequence ID" value="XM_049283138.1"/>
</dbReference>
<evidence type="ECO:0000256" key="4">
    <source>
        <dbReference type="ARBA" id="ARBA00022840"/>
    </source>
</evidence>
<proteinExistence type="predicted"/>
<keyword evidence="6" id="KW-1133">Transmembrane helix</keyword>
<evidence type="ECO:0000256" key="2">
    <source>
        <dbReference type="ARBA" id="ARBA00022737"/>
    </source>
</evidence>
<keyword evidence="1" id="KW-0597">Phosphoprotein</keyword>
<evidence type="ECO:0000313" key="9">
    <source>
        <dbReference type="Proteomes" id="UP000830671"/>
    </source>
</evidence>
<accession>A0A9Q8SK55</accession>